<evidence type="ECO:0000313" key="2">
    <source>
        <dbReference type="Proteomes" id="UP000324800"/>
    </source>
</evidence>
<organism evidence="1 2">
    <name type="scientific">Streblomastix strix</name>
    <dbReference type="NCBI Taxonomy" id="222440"/>
    <lineage>
        <taxon>Eukaryota</taxon>
        <taxon>Metamonada</taxon>
        <taxon>Preaxostyla</taxon>
        <taxon>Oxymonadida</taxon>
        <taxon>Streblomastigidae</taxon>
        <taxon>Streblomastix</taxon>
    </lineage>
</organism>
<evidence type="ECO:0008006" key="3">
    <source>
        <dbReference type="Google" id="ProtNLM"/>
    </source>
</evidence>
<comment type="caution">
    <text evidence="1">The sequence shown here is derived from an EMBL/GenBank/DDBJ whole genome shotgun (WGS) entry which is preliminary data.</text>
</comment>
<reference evidence="1 2" key="1">
    <citation type="submission" date="2019-03" db="EMBL/GenBank/DDBJ databases">
        <title>Single cell metagenomics reveals metabolic interactions within the superorganism composed of flagellate Streblomastix strix and complex community of Bacteroidetes bacteria on its surface.</title>
        <authorList>
            <person name="Treitli S.C."/>
            <person name="Kolisko M."/>
            <person name="Husnik F."/>
            <person name="Keeling P."/>
            <person name="Hampl V."/>
        </authorList>
    </citation>
    <scope>NUCLEOTIDE SEQUENCE [LARGE SCALE GENOMIC DNA]</scope>
    <source>
        <strain evidence="1">ST1C</strain>
    </source>
</reference>
<dbReference type="EMBL" id="SNRW01005052">
    <property type="protein sequence ID" value="KAA6385897.1"/>
    <property type="molecule type" value="Genomic_DNA"/>
</dbReference>
<dbReference type="AlphaFoldDB" id="A0A5J4VTK2"/>
<gene>
    <name evidence="1" type="ORF">EZS28_018577</name>
</gene>
<dbReference type="Gene3D" id="1.10.472.10">
    <property type="entry name" value="Cyclin-like"/>
    <property type="match status" value="1"/>
</dbReference>
<protein>
    <recommendedName>
        <fullName evidence="3">Cyclin N-terminal domain-containing protein</fullName>
    </recommendedName>
</protein>
<proteinExistence type="predicted"/>
<dbReference type="Proteomes" id="UP000324800">
    <property type="component" value="Unassembled WGS sequence"/>
</dbReference>
<accession>A0A5J4VTK2</accession>
<sequence>MSIAQVMNYSPIKENIVKLEESDIAGNGCTLDNLLYANVAESYFELVAQELLKTLKDQILGTGLNFTVPNFVQFLNFLRVNVCLSIEECIIAIALLKRFIQKQSLKGVQILKDNNIGTFLIVLFIDTIKIHRDYAFKNSCFARIFSIPIGVINQSELAFLRIIENQLWVQLETFTYLFEDILNVLLIKIEH</sequence>
<evidence type="ECO:0000313" key="1">
    <source>
        <dbReference type="EMBL" id="KAA6385897.1"/>
    </source>
</evidence>
<name>A0A5J4VTK2_9EUKA</name>
<dbReference type="OrthoDB" id="286814at2759"/>